<dbReference type="Pfam" id="PF00925">
    <property type="entry name" value="GTP_cyclohydro2"/>
    <property type="match status" value="1"/>
</dbReference>
<evidence type="ECO:0000259" key="11">
    <source>
        <dbReference type="Pfam" id="PF00925"/>
    </source>
</evidence>
<comment type="catalytic activity">
    <reaction evidence="10">
        <text>GTP + 4 H2O = 2,5-diamino-6-hydroxy-4-(5-phosphoribosylamino)-pyrimidine + formate + 2 phosphate + 3 H(+)</text>
        <dbReference type="Rhea" id="RHEA:23704"/>
        <dbReference type="ChEBI" id="CHEBI:15377"/>
        <dbReference type="ChEBI" id="CHEBI:15378"/>
        <dbReference type="ChEBI" id="CHEBI:15740"/>
        <dbReference type="ChEBI" id="CHEBI:37565"/>
        <dbReference type="ChEBI" id="CHEBI:43474"/>
        <dbReference type="ChEBI" id="CHEBI:58614"/>
        <dbReference type="EC" id="3.5.4.25"/>
    </reaction>
</comment>
<reference evidence="12" key="1">
    <citation type="submission" date="2022-09" db="EMBL/GenBank/DDBJ databases">
        <title>Bacterial diversity in gut of crayfish and pufferfish.</title>
        <authorList>
            <person name="Huang Y."/>
        </authorList>
    </citation>
    <scope>NUCLEOTIDE SEQUENCE</scope>
    <source>
        <strain evidence="12">PR12</strain>
    </source>
</reference>
<sequence length="183" mass="20427">MISFGNLSDHGEHFAVRFEGSDTKAPLVRLHSECITGDALASARCDCGPQLQEALQHLHREGGLLLYLRQEGRGIGLYRKLEAYLLQDQGLDTYAANRALGHKDDERSYQVAADMLEALGIQTIRLLSNNPDKQKQLTMAGITVESRIPTGVFVDADNRHYLETKVKHSRHSIDVPPVRKEIP</sequence>
<evidence type="ECO:0000256" key="8">
    <source>
        <dbReference type="ARBA" id="ARBA00022833"/>
    </source>
</evidence>
<keyword evidence="7" id="KW-0378">Hydrolase</keyword>
<keyword evidence="5" id="KW-0479">Metal-binding</keyword>
<comment type="cofactor">
    <cofactor evidence="1">
        <name>Zn(2+)</name>
        <dbReference type="ChEBI" id="CHEBI:29105"/>
    </cofactor>
</comment>
<dbReference type="Proteomes" id="UP001058290">
    <property type="component" value="Chromosome"/>
</dbReference>
<dbReference type="CDD" id="cd00641">
    <property type="entry name" value="GTP_cyclohydro2"/>
    <property type="match status" value="1"/>
</dbReference>
<dbReference type="PANTHER" id="PTHR21327:SF18">
    <property type="entry name" value="3,4-DIHYDROXY-2-BUTANONE 4-PHOSPHATE SYNTHASE"/>
    <property type="match status" value="1"/>
</dbReference>
<keyword evidence="4" id="KW-0686">Riboflavin biosynthesis</keyword>
<evidence type="ECO:0000256" key="2">
    <source>
        <dbReference type="ARBA" id="ARBA00004853"/>
    </source>
</evidence>
<dbReference type="InterPro" id="IPR032677">
    <property type="entry name" value="GTP_cyclohydro_II"/>
</dbReference>
<evidence type="ECO:0000256" key="4">
    <source>
        <dbReference type="ARBA" id="ARBA00022619"/>
    </source>
</evidence>
<dbReference type="SUPFAM" id="SSF142695">
    <property type="entry name" value="RibA-like"/>
    <property type="match status" value="1"/>
</dbReference>
<dbReference type="InterPro" id="IPR000926">
    <property type="entry name" value="RibA"/>
</dbReference>
<name>A0ABY6A3D4_9BURK</name>
<evidence type="ECO:0000313" key="12">
    <source>
        <dbReference type="EMBL" id="UXC20802.1"/>
    </source>
</evidence>
<organism evidence="12 13">
    <name type="scientific">Comamonas squillarum</name>
    <dbReference type="NCBI Taxonomy" id="2977320"/>
    <lineage>
        <taxon>Bacteria</taxon>
        <taxon>Pseudomonadati</taxon>
        <taxon>Pseudomonadota</taxon>
        <taxon>Betaproteobacteria</taxon>
        <taxon>Burkholderiales</taxon>
        <taxon>Comamonadaceae</taxon>
        <taxon>Comamonas</taxon>
    </lineage>
</organism>
<feature type="domain" description="GTP cyclohydrolase II" evidence="11">
    <location>
        <begin position="1"/>
        <end position="149"/>
    </location>
</feature>
<dbReference type="EMBL" id="CP104377">
    <property type="protein sequence ID" value="UXC20802.1"/>
    <property type="molecule type" value="Genomic_DNA"/>
</dbReference>
<accession>A0ABY6A3D4</accession>
<evidence type="ECO:0000256" key="5">
    <source>
        <dbReference type="ARBA" id="ARBA00022723"/>
    </source>
</evidence>
<protein>
    <recommendedName>
        <fullName evidence="3">GTP cyclohydrolase II</fullName>
        <ecNumber evidence="3">3.5.4.25</ecNumber>
    </recommendedName>
</protein>
<comment type="pathway">
    <text evidence="2">Cofactor biosynthesis; riboflavin biosynthesis; 5-amino-6-(D-ribitylamino)uracil from GTP: step 1/4.</text>
</comment>
<evidence type="ECO:0000256" key="10">
    <source>
        <dbReference type="ARBA" id="ARBA00049295"/>
    </source>
</evidence>
<evidence type="ECO:0000313" key="13">
    <source>
        <dbReference type="Proteomes" id="UP001058290"/>
    </source>
</evidence>
<dbReference type="PANTHER" id="PTHR21327">
    <property type="entry name" value="GTP CYCLOHYDROLASE II-RELATED"/>
    <property type="match status" value="1"/>
</dbReference>
<evidence type="ECO:0000256" key="9">
    <source>
        <dbReference type="ARBA" id="ARBA00023134"/>
    </source>
</evidence>
<evidence type="ECO:0000256" key="1">
    <source>
        <dbReference type="ARBA" id="ARBA00001947"/>
    </source>
</evidence>
<evidence type="ECO:0000256" key="7">
    <source>
        <dbReference type="ARBA" id="ARBA00022801"/>
    </source>
</evidence>
<gene>
    <name evidence="12" type="ORF">N4T19_07320</name>
</gene>
<keyword evidence="9" id="KW-0342">GTP-binding</keyword>
<proteinExistence type="predicted"/>
<evidence type="ECO:0000256" key="3">
    <source>
        <dbReference type="ARBA" id="ARBA00012762"/>
    </source>
</evidence>
<dbReference type="EC" id="3.5.4.25" evidence="3"/>
<dbReference type="NCBIfam" id="NF001591">
    <property type="entry name" value="PRK00393.1"/>
    <property type="match status" value="1"/>
</dbReference>
<evidence type="ECO:0000256" key="6">
    <source>
        <dbReference type="ARBA" id="ARBA00022741"/>
    </source>
</evidence>
<keyword evidence="6" id="KW-0547">Nucleotide-binding</keyword>
<dbReference type="InterPro" id="IPR036144">
    <property type="entry name" value="RibA-like_sf"/>
</dbReference>
<keyword evidence="8" id="KW-0862">Zinc</keyword>
<keyword evidence="13" id="KW-1185">Reference proteome</keyword>
<dbReference type="Gene3D" id="3.40.50.10990">
    <property type="entry name" value="GTP cyclohydrolase II"/>
    <property type="match status" value="1"/>
</dbReference>